<organism evidence="2 3">
    <name type="scientific">Anopheles culicifacies</name>
    <dbReference type="NCBI Taxonomy" id="139723"/>
    <lineage>
        <taxon>Eukaryota</taxon>
        <taxon>Metazoa</taxon>
        <taxon>Ecdysozoa</taxon>
        <taxon>Arthropoda</taxon>
        <taxon>Hexapoda</taxon>
        <taxon>Insecta</taxon>
        <taxon>Pterygota</taxon>
        <taxon>Neoptera</taxon>
        <taxon>Endopterygota</taxon>
        <taxon>Diptera</taxon>
        <taxon>Nematocera</taxon>
        <taxon>Culicoidea</taxon>
        <taxon>Culicidae</taxon>
        <taxon>Anophelinae</taxon>
        <taxon>Anopheles</taxon>
        <taxon>culicifacies species complex</taxon>
    </lineage>
</organism>
<feature type="compositionally biased region" description="Low complexity" evidence="1">
    <location>
        <begin position="139"/>
        <end position="177"/>
    </location>
</feature>
<evidence type="ECO:0000313" key="3">
    <source>
        <dbReference type="Proteomes" id="UP000075883"/>
    </source>
</evidence>
<reference evidence="2" key="2">
    <citation type="submission" date="2020-05" db="UniProtKB">
        <authorList>
            <consortium name="EnsemblMetazoa"/>
        </authorList>
    </citation>
    <scope>IDENTIFICATION</scope>
    <source>
        <strain evidence="2">A-37</strain>
    </source>
</reference>
<feature type="compositionally biased region" description="Low complexity" evidence="1">
    <location>
        <begin position="91"/>
        <end position="105"/>
    </location>
</feature>
<keyword evidence="3" id="KW-1185">Reference proteome</keyword>
<reference evidence="3" key="1">
    <citation type="submission" date="2013-09" db="EMBL/GenBank/DDBJ databases">
        <title>The Genome Sequence of Anopheles culicifacies species A.</title>
        <authorList>
            <consortium name="The Broad Institute Genomics Platform"/>
            <person name="Neafsey D.E."/>
            <person name="Besansky N."/>
            <person name="Howell P."/>
            <person name="Walton C."/>
            <person name="Young S.K."/>
            <person name="Zeng Q."/>
            <person name="Gargeya S."/>
            <person name="Fitzgerald M."/>
            <person name="Haas B."/>
            <person name="Abouelleil A."/>
            <person name="Allen A.W."/>
            <person name="Alvarado L."/>
            <person name="Arachchi H.M."/>
            <person name="Berlin A.M."/>
            <person name="Chapman S.B."/>
            <person name="Gainer-Dewar J."/>
            <person name="Goldberg J."/>
            <person name="Griggs A."/>
            <person name="Gujja S."/>
            <person name="Hansen M."/>
            <person name="Howarth C."/>
            <person name="Imamovic A."/>
            <person name="Ireland A."/>
            <person name="Larimer J."/>
            <person name="McCowan C."/>
            <person name="Murphy C."/>
            <person name="Pearson M."/>
            <person name="Poon T.W."/>
            <person name="Priest M."/>
            <person name="Roberts A."/>
            <person name="Saif S."/>
            <person name="Shea T."/>
            <person name="Sisk P."/>
            <person name="Sykes S."/>
            <person name="Wortman J."/>
            <person name="Nusbaum C."/>
            <person name="Birren B."/>
        </authorList>
    </citation>
    <scope>NUCLEOTIDE SEQUENCE [LARGE SCALE GENOMIC DNA]</scope>
    <source>
        <strain evidence="3">A-37</strain>
    </source>
</reference>
<proteinExistence type="predicted"/>
<dbReference type="VEuPathDB" id="VectorBase:ACUA020862"/>
<name>A0A182ML20_9DIPT</name>
<feature type="region of interest" description="Disordered" evidence="1">
    <location>
        <begin position="75"/>
        <end position="199"/>
    </location>
</feature>
<dbReference type="Proteomes" id="UP000075883">
    <property type="component" value="Unassembled WGS sequence"/>
</dbReference>
<protein>
    <submittedName>
        <fullName evidence="2">Uncharacterized protein</fullName>
    </submittedName>
</protein>
<dbReference type="STRING" id="139723.A0A182ML20"/>
<dbReference type="AlphaFoldDB" id="A0A182ML20"/>
<evidence type="ECO:0000256" key="1">
    <source>
        <dbReference type="SAM" id="MobiDB-lite"/>
    </source>
</evidence>
<evidence type="ECO:0000313" key="2">
    <source>
        <dbReference type="EnsemblMetazoa" id="ACUA020862-PA"/>
    </source>
</evidence>
<sequence>MGAFELDDDGFLENIFHLRSMEKLKSSHHQAFLKLAITTPLLHPHSSAARCAGKEFNVFVSISLSFIAPDIDFPNGHRTHKPKGSLPPSPADSGVSDVDSSSSGGQPACSDELKARLGIPTSSTGPVSNTGQPSHPHHQQQQQQQQQHQQQQQQQQQHHQQHHQQQPPQHQHPQSQPLSVHPNGGTGSPTGGTTSLSSSSALSQVAAAAVTAQLQQQAAHLQSGPFLRPNFYHHNSPPLRNIWNQRSVPCK</sequence>
<dbReference type="EnsemblMetazoa" id="ACUA020862-RA">
    <property type="protein sequence ID" value="ACUA020862-PA"/>
    <property type="gene ID" value="ACUA020862"/>
</dbReference>
<accession>A0A182ML20</accession>
<feature type="compositionally biased region" description="Polar residues" evidence="1">
    <location>
        <begin position="120"/>
        <end position="131"/>
    </location>
</feature>
<dbReference type="EMBL" id="AXCM01001651">
    <property type="status" value="NOT_ANNOTATED_CDS"/>
    <property type="molecule type" value="Genomic_DNA"/>
</dbReference>